<keyword evidence="6" id="KW-0239">DNA-directed DNA polymerase</keyword>
<dbReference type="SUPFAM" id="SSF52540">
    <property type="entry name" value="P-loop containing nucleoside triphosphate hydrolases"/>
    <property type="match status" value="1"/>
</dbReference>
<dbReference type="InterPro" id="IPR008921">
    <property type="entry name" value="DNA_pol3_clamp-load_cplx_C"/>
</dbReference>
<evidence type="ECO:0000256" key="1">
    <source>
        <dbReference type="ARBA" id="ARBA00012417"/>
    </source>
</evidence>
<comment type="catalytic activity">
    <reaction evidence="8">
        <text>DNA(n) + a 2'-deoxyribonucleoside 5'-triphosphate = DNA(n+1) + diphosphate</text>
        <dbReference type="Rhea" id="RHEA:22508"/>
        <dbReference type="Rhea" id="RHEA-COMP:17339"/>
        <dbReference type="Rhea" id="RHEA-COMP:17340"/>
        <dbReference type="ChEBI" id="CHEBI:33019"/>
        <dbReference type="ChEBI" id="CHEBI:61560"/>
        <dbReference type="ChEBI" id="CHEBI:173112"/>
        <dbReference type="EC" id="2.7.7.7"/>
    </reaction>
</comment>
<dbReference type="SUPFAM" id="SSF48019">
    <property type="entry name" value="post-AAA+ oligomerization domain-like"/>
    <property type="match status" value="1"/>
</dbReference>
<dbReference type="OrthoDB" id="9770982at2"/>
<dbReference type="KEGG" id="tvr:TVD_02550"/>
<evidence type="ECO:0000259" key="10">
    <source>
        <dbReference type="Pfam" id="PF06144"/>
    </source>
</evidence>
<dbReference type="PANTHER" id="PTHR34388">
    <property type="entry name" value="DNA POLYMERASE III SUBUNIT DELTA"/>
    <property type="match status" value="1"/>
</dbReference>
<dbReference type="Gene3D" id="1.10.8.60">
    <property type="match status" value="1"/>
</dbReference>
<dbReference type="EC" id="2.7.7.7" evidence="1 9"/>
<dbReference type="GO" id="GO:0003677">
    <property type="term" value="F:DNA binding"/>
    <property type="evidence" value="ECO:0007669"/>
    <property type="project" value="InterPro"/>
</dbReference>
<dbReference type="PANTHER" id="PTHR34388:SF1">
    <property type="entry name" value="DNA POLYMERASE III SUBUNIT DELTA"/>
    <property type="match status" value="1"/>
</dbReference>
<evidence type="ECO:0000256" key="4">
    <source>
        <dbReference type="ARBA" id="ARBA00022695"/>
    </source>
</evidence>
<reference evidence="11 12" key="1">
    <citation type="submission" date="2015-04" db="EMBL/GenBank/DDBJ databases">
        <title>Complete Sequence for the Genome of the Thioalkalivibrio versutus D301.</title>
        <authorList>
            <person name="Mu T."/>
            <person name="Zhou J."/>
            <person name="Xu X."/>
        </authorList>
    </citation>
    <scope>NUCLEOTIDE SEQUENCE [LARGE SCALE GENOMIC DNA]</scope>
    <source>
        <strain evidence="11 12">D301</strain>
    </source>
</reference>
<evidence type="ECO:0000313" key="11">
    <source>
        <dbReference type="EMBL" id="AKJ94322.1"/>
    </source>
</evidence>
<dbReference type="STRING" id="106634.TVD_02550"/>
<keyword evidence="3" id="KW-0808">Transferase</keyword>
<gene>
    <name evidence="11" type="ORF">TVD_02550</name>
</gene>
<evidence type="ECO:0000313" key="12">
    <source>
        <dbReference type="Proteomes" id="UP000064201"/>
    </source>
</evidence>
<dbReference type="Gene3D" id="1.20.272.10">
    <property type="match status" value="1"/>
</dbReference>
<keyword evidence="4" id="KW-0548">Nucleotidyltransferase</keyword>
<dbReference type="GO" id="GO:0006261">
    <property type="term" value="P:DNA-templated DNA replication"/>
    <property type="evidence" value="ECO:0007669"/>
    <property type="project" value="TreeGrafter"/>
</dbReference>
<name>A0A0G3G481_9GAMM</name>
<evidence type="ECO:0000256" key="9">
    <source>
        <dbReference type="NCBIfam" id="TIGR01128"/>
    </source>
</evidence>
<sequence length="345" mass="37644">MALDIARLEQDLARGLAPIYLLLAEEPLQAIEAADAIRAAAREQGFLERTVLDLTAQSDWGPFEAAIRDRSLFAERTVLDVRLATGKPGKTGGDHLKAYAGDPQADLVLLLQLPRPDRDMRRAAWFKALENRAVVIHARPVPPAQLGSWIRARLQKNGLRITDPALALLVARVEGNLLAARQEIEKLALAGVTEIDETVLAEATTDSARFELFALAPTALRGDVRHTLRMLEGLLDEGQAEPLILWALARECRLLVQAMERKAAGAPDREAFQGSFGDGQKALRQAMSRLDLSAARGLLGEAARVDRVIKGQENGNARQGLLDLVARMAGRPLTRPEPALNSQRV</sequence>
<dbReference type="InterPro" id="IPR010372">
    <property type="entry name" value="DNA_pol3_delta_N"/>
</dbReference>
<dbReference type="EMBL" id="CP011367">
    <property type="protein sequence ID" value="AKJ94322.1"/>
    <property type="molecule type" value="Genomic_DNA"/>
</dbReference>
<dbReference type="GO" id="GO:0009360">
    <property type="term" value="C:DNA polymerase III complex"/>
    <property type="evidence" value="ECO:0007669"/>
    <property type="project" value="UniProtKB-UniRule"/>
</dbReference>
<evidence type="ECO:0000256" key="8">
    <source>
        <dbReference type="ARBA" id="ARBA00049244"/>
    </source>
</evidence>
<dbReference type="PATRIC" id="fig|106634.4.peg.514"/>
<evidence type="ECO:0000256" key="7">
    <source>
        <dbReference type="ARBA" id="ARBA00034754"/>
    </source>
</evidence>
<evidence type="ECO:0000256" key="3">
    <source>
        <dbReference type="ARBA" id="ARBA00022679"/>
    </source>
</evidence>
<dbReference type="RefSeq" id="WP_047250726.1">
    <property type="nucleotide sequence ID" value="NZ_CP011367.1"/>
</dbReference>
<evidence type="ECO:0000256" key="2">
    <source>
        <dbReference type="ARBA" id="ARBA00017703"/>
    </source>
</evidence>
<comment type="similarity">
    <text evidence="7">Belongs to the DNA polymerase HolA subunit family.</text>
</comment>
<evidence type="ECO:0000256" key="6">
    <source>
        <dbReference type="ARBA" id="ARBA00022932"/>
    </source>
</evidence>
<dbReference type="InterPro" id="IPR005790">
    <property type="entry name" value="DNA_polIII_delta"/>
</dbReference>
<evidence type="ECO:0000256" key="5">
    <source>
        <dbReference type="ARBA" id="ARBA00022705"/>
    </source>
</evidence>
<dbReference type="Pfam" id="PF06144">
    <property type="entry name" value="DNA_pol3_delta"/>
    <property type="match status" value="1"/>
</dbReference>
<dbReference type="InterPro" id="IPR027417">
    <property type="entry name" value="P-loop_NTPase"/>
</dbReference>
<keyword evidence="12" id="KW-1185">Reference proteome</keyword>
<keyword evidence="5" id="KW-0235">DNA replication</keyword>
<accession>A0A0G3G481</accession>
<feature type="domain" description="DNA polymerase III delta N-terminal" evidence="10">
    <location>
        <begin position="20"/>
        <end position="138"/>
    </location>
</feature>
<dbReference type="GO" id="GO:0003887">
    <property type="term" value="F:DNA-directed DNA polymerase activity"/>
    <property type="evidence" value="ECO:0007669"/>
    <property type="project" value="UniProtKB-UniRule"/>
</dbReference>
<protein>
    <recommendedName>
        <fullName evidence="2 9">DNA polymerase III subunit delta</fullName>
        <ecNumber evidence="1 9">2.7.7.7</ecNumber>
    </recommendedName>
</protein>
<dbReference type="NCBIfam" id="TIGR01128">
    <property type="entry name" value="holA"/>
    <property type="match status" value="1"/>
</dbReference>
<dbReference type="Gene3D" id="3.40.50.300">
    <property type="entry name" value="P-loop containing nucleotide triphosphate hydrolases"/>
    <property type="match status" value="1"/>
</dbReference>
<proteinExistence type="inferred from homology"/>
<dbReference type="AlphaFoldDB" id="A0A0G3G481"/>
<dbReference type="Proteomes" id="UP000064201">
    <property type="component" value="Chromosome"/>
</dbReference>
<organism evidence="11 12">
    <name type="scientific">Thioalkalivibrio versutus</name>
    <dbReference type="NCBI Taxonomy" id="106634"/>
    <lineage>
        <taxon>Bacteria</taxon>
        <taxon>Pseudomonadati</taxon>
        <taxon>Pseudomonadota</taxon>
        <taxon>Gammaproteobacteria</taxon>
        <taxon>Chromatiales</taxon>
        <taxon>Ectothiorhodospiraceae</taxon>
        <taxon>Thioalkalivibrio</taxon>
    </lineage>
</organism>
<dbReference type="CDD" id="cd18138">
    <property type="entry name" value="HLD_clamp_pol_III_delta"/>
    <property type="match status" value="1"/>
</dbReference>